<dbReference type="InterPro" id="IPR049539">
    <property type="entry name" value="SPL"/>
</dbReference>
<dbReference type="PANTHER" id="PTHR37822">
    <property type="entry name" value="SPORE PHOTOPRODUCT LYASE-RELATED"/>
    <property type="match status" value="1"/>
</dbReference>
<reference evidence="2 3" key="1">
    <citation type="submission" date="2011-09" db="EMBL/GenBank/DDBJ databases">
        <title>The permanent draft genome of Caldithrix abyssi DSM 13497.</title>
        <authorList>
            <consortium name="US DOE Joint Genome Institute (JGI-PGF)"/>
            <person name="Lucas S."/>
            <person name="Han J."/>
            <person name="Lapidus A."/>
            <person name="Bruce D."/>
            <person name="Goodwin L."/>
            <person name="Pitluck S."/>
            <person name="Peters L."/>
            <person name="Kyrpides N."/>
            <person name="Mavromatis K."/>
            <person name="Ivanova N."/>
            <person name="Mikhailova N."/>
            <person name="Chertkov O."/>
            <person name="Detter J.C."/>
            <person name="Tapia R."/>
            <person name="Han C."/>
            <person name="Land M."/>
            <person name="Hauser L."/>
            <person name="Markowitz V."/>
            <person name="Cheng J.-F."/>
            <person name="Hugenholtz P."/>
            <person name="Woyke T."/>
            <person name="Wu D."/>
            <person name="Spring S."/>
            <person name="Brambilla E."/>
            <person name="Klenk H.-P."/>
            <person name="Eisen J.A."/>
        </authorList>
    </citation>
    <scope>NUCLEOTIDE SEQUENCE [LARGE SCALE GENOMIC DNA]</scope>
    <source>
        <strain evidence="2 3">DSM 13497</strain>
    </source>
</reference>
<organism evidence="2 3">
    <name type="scientific">Caldithrix abyssi DSM 13497</name>
    <dbReference type="NCBI Taxonomy" id="880073"/>
    <lineage>
        <taxon>Bacteria</taxon>
        <taxon>Pseudomonadati</taxon>
        <taxon>Calditrichota</taxon>
        <taxon>Calditrichia</taxon>
        <taxon>Calditrichales</taxon>
        <taxon>Calditrichaceae</taxon>
        <taxon>Caldithrix</taxon>
    </lineage>
</organism>
<dbReference type="GO" id="GO:0051539">
    <property type="term" value="F:4 iron, 4 sulfur cluster binding"/>
    <property type="evidence" value="ECO:0007669"/>
    <property type="project" value="TreeGrafter"/>
</dbReference>
<sequence>MAKNINWQQKLNSYKEQTLFKLLAEDEKRFLEELFFTFHFSYQEFLQLTNTARDFEMWGHASLSQWIKNEVLPSLEQAPGRTPREKFFTVFNARLHELKSKPKSYNGFKGAVPKAIHPTKLVDQVSQKNIFGWCPVASEKTVCCNLRTIDAVETCSYGCSYCTIQTFYSNRVVFEADLKSKLDKIEIDPARLLHIGTGQSSDSLVWGNRNSMLDDLFDFARKHPNVLLELKTKSANVSYFLENDVPPNVVCTWSLNPQIIIDNEEHFTASLTNRLKAAKKVADRGVKVGFHFHPMIYYDQWADAYPAIARQIMDSFDPDSVLFISMGSVTMIRPVIKQIRKKGFKTRILQMELVPDPHGKWTYPDEIKIEMFKTMYRAFADWHQKVFFYLCMEKADIWLKSFGFVFQNNEEFEEALLKSSFEKIGFPEPITA</sequence>
<dbReference type="Gene3D" id="3.80.30.30">
    <property type="match status" value="1"/>
</dbReference>
<keyword evidence="1" id="KW-0456">Lyase</keyword>
<dbReference type="KEGG" id="caby:Cabys_4042"/>
<dbReference type="GO" id="GO:0042601">
    <property type="term" value="C:endospore-forming forespore"/>
    <property type="evidence" value="ECO:0007669"/>
    <property type="project" value="TreeGrafter"/>
</dbReference>
<dbReference type="OrthoDB" id="368646at2"/>
<dbReference type="PaxDb" id="880073-Calab_1101"/>
<dbReference type="Proteomes" id="UP000183868">
    <property type="component" value="Chromosome"/>
</dbReference>
<name>H1XWE7_CALAY</name>
<dbReference type="InParanoid" id="H1XWE7"/>
<dbReference type="Proteomes" id="UP000004671">
    <property type="component" value="Chromosome"/>
</dbReference>
<gene>
    <name evidence="1" type="ORF">Cabys_4042</name>
    <name evidence="2" type="ORF">Calab_1101</name>
</gene>
<reference evidence="1 4" key="2">
    <citation type="submission" date="2016-11" db="EMBL/GenBank/DDBJ databases">
        <title>Genomic analysis of Caldithrix abyssi and proposal of a novel bacterial phylum Caldithrichaeota.</title>
        <authorList>
            <person name="Kublanov I."/>
            <person name="Sigalova O."/>
            <person name="Gavrilov S."/>
            <person name="Lebedinsky A."/>
            <person name="Ivanova N."/>
            <person name="Daum C."/>
            <person name="Reddy T."/>
            <person name="Klenk H.P."/>
            <person name="Goker M."/>
            <person name="Reva O."/>
            <person name="Miroshnichenko M."/>
            <person name="Kyprides N."/>
            <person name="Woyke T."/>
            <person name="Gelfand M."/>
        </authorList>
    </citation>
    <scope>NUCLEOTIDE SEQUENCE [LARGE SCALE GENOMIC DNA]</scope>
    <source>
        <strain evidence="1 4">LF13</strain>
    </source>
</reference>
<dbReference type="RefSeq" id="WP_006927753.1">
    <property type="nucleotide sequence ID" value="NZ_CM001402.1"/>
</dbReference>
<accession>H1XWE7</accession>
<dbReference type="GO" id="GO:1904047">
    <property type="term" value="F:S-adenosyl-L-methionine binding"/>
    <property type="evidence" value="ECO:0007669"/>
    <property type="project" value="TreeGrafter"/>
</dbReference>
<dbReference type="eggNOG" id="COG1533">
    <property type="taxonomic scope" value="Bacteria"/>
</dbReference>
<dbReference type="EMBL" id="CP018099">
    <property type="protein sequence ID" value="APF20787.1"/>
    <property type="molecule type" value="Genomic_DNA"/>
</dbReference>
<evidence type="ECO:0000313" key="2">
    <source>
        <dbReference type="EMBL" id="EHO40729.1"/>
    </source>
</evidence>
<evidence type="ECO:0000313" key="3">
    <source>
        <dbReference type="Proteomes" id="UP000004671"/>
    </source>
</evidence>
<dbReference type="STRING" id="880073.Cabys_4042"/>
<dbReference type="HOGENOM" id="CLU_030330_0_0_0"/>
<evidence type="ECO:0000313" key="1">
    <source>
        <dbReference type="EMBL" id="APF20787.1"/>
    </source>
</evidence>
<dbReference type="EMBL" id="CM001402">
    <property type="protein sequence ID" value="EHO40729.1"/>
    <property type="molecule type" value="Genomic_DNA"/>
</dbReference>
<dbReference type="Pfam" id="PF20903">
    <property type="entry name" value="SPL"/>
    <property type="match status" value="1"/>
</dbReference>
<dbReference type="AlphaFoldDB" id="H1XWE7"/>
<keyword evidence="3" id="KW-1185">Reference proteome</keyword>
<dbReference type="PANTHER" id="PTHR37822:SF2">
    <property type="entry name" value="SPORE PHOTOPRODUCT LYASE"/>
    <property type="match status" value="1"/>
</dbReference>
<protein>
    <submittedName>
        <fullName evidence="1">Spore photoproduct lyase</fullName>
    </submittedName>
</protein>
<proteinExistence type="predicted"/>
<evidence type="ECO:0000313" key="4">
    <source>
        <dbReference type="Proteomes" id="UP000183868"/>
    </source>
</evidence>
<dbReference type="GO" id="GO:0003913">
    <property type="term" value="F:DNA photolyase activity"/>
    <property type="evidence" value="ECO:0007669"/>
    <property type="project" value="TreeGrafter"/>
</dbReference>